<keyword evidence="2" id="KW-1185">Reference proteome</keyword>
<dbReference type="EMBL" id="VOBQ01000023">
    <property type="protein sequence ID" value="TWO67765.1"/>
    <property type="molecule type" value="Genomic_DNA"/>
</dbReference>
<dbReference type="RefSeq" id="WP_145896291.1">
    <property type="nucleotide sequence ID" value="NZ_VOBQ01000023.1"/>
</dbReference>
<comment type="caution">
    <text evidence="1">The sequence shown here is derived from an EMBL/GenBank/DDBJ whole genome shotgun (WGS) entry which is preliminary data.</text>
</comment>
<dbReference type="Proteomes" id="UP000318199">
    <property type="component" value="Unassembled WGS sequence"/>
</dbReference>
<sequence>MYESEWVAALEAWSLFVECHPELGYRSGKWQFHNFLRLHRKALQSADAIRFAKRRFWIAHRQRFPDAAFACATASDIIQIARRSTQFPSRAEAVTAHEGSN</sequence>
<evidence type="ECO:0000313" key="1">
    <source>
        <dbReference type="EMBL" id="TWO67765.1"/>
    </source>
</evidence>
<accession>A0A562ZHH7</accession>
<protein>
    <submittedName>
        <fullName evidence="1">Uncharacterized protein</fullName>
    </submittedName>
</protein>
<gene>
    <name evidence="1" type="ORF">FN976_25610</name>
</gene>
<reference evidence="1 2" key="1">
    <citation type="submission" date="2019-07" db="EMBL/GenBank/DDBJ databases">
        <title>Caenimonas sedimenti sp. nov., isolated from activated sludge.</title>
        <authorList>
            <person name="Xu J."/>
        </authorList>
    </citation>
    <scope>NUCLEOTIDE SEQUENCE [LARGE SCALE GENOMIC DNA]</scope>
    <source>
        <strain evidence="1 2">HX-9-20</strain>
    </source>
</reference>
<proteinExistence type="predicted"/>
<dbReference type="OrthoDB" id="9920723at2"/>
<organism evidence="1 2">
    <name type="scientific">Caenimonas sedimenti</name>
    <dbReference type="NCBI Taxonomy" id="2596921"/>
    <lineage>
        <taxon>Bacteria</taxon>
        <taxon>Pseudomonadati</taxon>
        <taxon>Pseudomonadota</taxon>
        <taxon>Betaproteobacteria</taxon>
        <taxon>Burkholderiales</taxon>
        <taxon>Comamonadaceae</taxon>
        <taxon>Caenimonas</taxon>
    </lineage>
</organism>
<evidence type="ECO:0000313" key="2">
    <source>
        <dbReference type="Proteomes" id="UP000318199"/>
    </source>
</evidence>
<name>A0A562ZHH7_9BURK</name>
<dbReference type="AlphaFoldDB" id="A0A562ZHH7"/>